<dbReference type="InterPro" id="IPR009078">
    <property type="entry name" value="Ferritin-like_SF"/>
</dbReference>
<organism evidence="1 2">
    <name type="scientific">Rhizobium anhuiense</name>
    <dbReference type="NCBI Taxonomy" id="1184720"/>
    <lineage>
        <taxon>Bacteria</taxon>
        <taxon>Pseudomonadati</taxon>
        <taxon>Pseudomonadota</taxon>
        <taxon>Alphaproteobacteria</taxon>
        <taxon>Hyphomicrobiales</taxon>
        <taxon>Rhizobiaceae</taxon>
        <taxon>Rhizobium/Agrobacterium group</taxon>
        <taxon>Rhizobium</taxon>
    </lineage>
</organism>
<sequence length="290" mass="32140">MPSVSREPWELSTLEDLLSLAVQMEQEAIDGYAALADRMRQMKRSDLAEIFESLVVEEKGHLAKVVDWQESGPRPNRQVVVGNQEELFDDEGAGTVAPDMLSAYRAFSMAVRNEERAFVFWTYVSAHAQSDEIKSASERMAREELGHVAKLRRERRLAFHSERDKMLTIGLVDLAALERRLALHIQSIPADATVGDGSELQSLAQQCSDRAESLHNAPFEGASLSLRSSPAATERVMPLCETLVECYLDVGATATRDEDANRSNSFAGQLIDCLRALRSLPPSYLSGDDV</sequence>
<protein>
    <submittedName>
        <fullName evidence="1">Rubrerythrin family protein</fullName>
    </submittedName>
</protein>
<dbReference type="Gene3D" id="1.20.1260.10">
    <property type="match status" value="1"/>
</dbReference>
<dbReference type="CDD" id="cd01045">
    <property type="entry name" value="Ferritin_like_AB"/>
    <property type="match status" value="1"/>
</dbReference>
<proteinExistence type="predicted"/>
<accession>A0ABX4IWS4</accession>
<dbReference type="RefSeq" id="WP_097545416.1">
    <property type="nucleotide sequence ID" value="NZ_NWSK01000040.1"/>
</dbReference>
<dbReference type="Proteomes" id="UP000219972">
    <property type="component" value="Unassembled WGS sequence"/>
</dbReference>
<dbReference type="PANTHER" id="PTHR33531">
    <property type="entry name" value="RUBRERYTHRIN SUBFAMILY"/>
    <property type="match status" value="1"/>
</dbReference>
<reference evidence="1 2" key="1">
    <citation type="submission" date="2017-09" db="EMBL/GenBank/DDBJ databases">
        <title>Comparative genomics of rhizobia isolated from Phaseolus vulgaris in China.</title>
        <authorList>
            <person name="Tong W."/>
        </authorList>
    </citation>
    <scope>NUCLEOTIDE SEQUENCE [LARGE SCALE GENOMIC DNA]</scope>
    <source>
        <strain evidence="1 2">Y27</strain>
    </source>
</reference>
<name>A0ABX4IWS4_9HYPH</name>
<dbReference type="InterPro" id="IPR012347">
    <property type="entry name" value="Ferritin-like"/>
</dbReference>
<dbReference type="EMBL" id="NWSL01000050">
    <property type="protein sequence ID" value="PDS47363.1"/>
    <property type="molecule type" value="Genomic_DNA"/>
</dbReference>
<evidence type="ECO:0000313" key="2">
    <source>
        <dbReference type="Proteomes" id="UP000219972"/>
    </source>
</evidence>
<dbReference type="PANTHER" id="PTHR33531:SF7">
    <property type="entry name" value="HYPOTHETICAL MEMBRANE PROTEIN, CONSERVED"/>
    <property type="match status" value="1"/>
</dbReference>
<evidence type="ECO:0000313" key="1">
    <source>
        <dbReference type="EMBL" id="PDS47363.1"/>
    </source>
</evidence>
<comment type="caution">
    <text evidence="1">The sequence shown here is derived from an EMBL/GenBank/DDBJ whole genome shotgun (WGS) entry which is preliminary data.</text>
</comment>
<dbReference type="SUPFAM" id="SSF47240">
    <property type="entry name" value="Ferritin-like"/>
    <property type="match status" value="1"/>
</dbReference>
<keyword evidence="2" id="KW-1185">Reference proteome</keyword>
<gene>
    <name evidence="1" type="ORF">CO662_35300</name>
</gene>